<comment type="subcellular location">
    <subcellularLocation>
        <location evidence="1">Cell membrane</location>
        <topology evidence="1">Multi-pass membrane protein</topology>
    </subcellularLocation>
    <subcellularLocation>
        <location evidence="8">Membrane</location>
        <topology evidence="8">Multi-pass membrane protein</topology>
    </subcellularLocation>
</comment>
<evidence type="ECO:0000259" key="10">
    <source>
        <dbReference type="Pfam" id="PF16178"/>
    </source>
</evidence>
<evidence type="ECO:0000256" key="1">
    <source>
        <dbReference type="ARBA" id="ARBA00004651"/>
    </source>
</evidence>
<evidence type="ECO:0000313" key="11">
    <source>
        <dbReference type="EMBL" id="KAF2902281.1"/>
    </source>
</evidence>
<feature type="transmembrane region" description="Helical" evidence="8">
    <location>
        <begin position="438"/>
        <end position="461"/>
    </location>
</feature>
<organism evidence="11 12">
    <name type="scientific">Ignelater luminosus</name>
    <name type="common">Cucubano</name>
    <name type="synonym">Pyrophorus luminosus</name>
    <dbReference type="NCBI Taxonomy" id="2038154"/>
    <lineage>
        <taxon>Eukaryota</taxon>
        <taxon>Metazoa</taxon>
        <taxon>Ecdysozoa</taxon>
        <taxon>Arthropoda</taxon>
        <taxon>Hexapoda</taxon>
        <taxon>Insecta</taxon>
        <taxon>Pterygota</taxon>
        <taxon>Neoptera</taxon>
        <taxon>Endopterygota</taxon>
        <taxon>Coleoptera</taxon>
        <taxon>Polyphaga</taxon>
        <taxon>Elateriformia</taxon>
        <taxon>Elateroidea</taxon>
        <taxon>Elateridae</taxon>
        <taxon>Agrypninae</taxon>
        <taxon>Pyrophorini</taxon>
        <taxon>Ignelater</taxon>
    </lineage>
</organism>
<dbReference type="Pfam" id="PF16178">
    <property type="entry name" value="Anoct_dimer"/>
    <property type="match status" value="1"/>
</dbReference>
<feature type="transmembrane region" description="Helical" evidence="8">
    <location>
        <begin position="265"/>
        <end position="285"/>
    </location>
</feature>
<keyword evidence="5 8" id="KW-1133">Transmembrane helix</keyword>
<dbReference type="GO" id="GO:0005254">
    <property type="term" value="F:chloride channel activity"/>
    <property type="evidence" value="ECO:0007669"/>
    <property type="project" value="TreeGrafter"/>
</dbReference>
<gene>
    <name evidence="11" type="ORF">ILUMI_03902</name>
</gene>
<feature type="transmembrane region" description="Helical" evidence="8">
    <location>
        <begin position="659"/>
        <end position="686"/>
    </location>
</feature>
<dbReference type="PANTHER" id="PTHR12308">
    <property type="entry name" value="ANOCTAMIN"/>
    <property type="match status" value="1"/>
</dbReference>
<keyword evidence="3" id="KW-1003">Cell membrane</keyword>
<feature type="domain" description="Anoctamin transmembrane" evidence="9">
    <location>
        <begin position="244"/>
        <end position="797"/>
    </location>
</feature>
<dbReference type="InterPro" id="IPR049452">
    <property type="entry name" value="Anoctamin_TM"/>
</dbReference>
<dbReference type="GO" id="GO:0005886">
    <property type="term" value="C:plasma membrane"/>
    <property type="evidence" value="ECO:0007669"/>
    <property type="project" value="UniProtKB-SubCell"/>
</dbReference>
<feature type="transmembrane region" description="Helical" evidence="8">
    <location>
        <begin position="612"/>
        <end position="638"/>
    </location>
</feature>
<evidence type="ECO:0000256" key="4">
    <source>
        <dbReference type="ARBA" id="ARBA00022692"/>
    </source>
</evidence>
<dbReference type="Proteomes" id="UP000801492">
    <property type="component" value="Unassembled WGS sequence"/>
</dbReference>
<dbReference type="OrthoDB" id="296386at2759"/>
<protein>
    <recommendedName>
        <fullName evidence="8">Anoctamin</fullName>
    </recommendedName>
</protein>
<evidence type="ECO:0000256" key="6">
    <source>
        <dbReference type="ARBA" id="ARBA00023136"/>
    </source>
</evidence>
<comment type="caution">
    <text evidence="11">The sequence shown here is derived from an EMBL/GenBank/DDBJ whole genome shotgun (WGS) entry which is preliminary data.</text>
</comment>
<proteinExistence type="inferred from homology"/>
<dbReference type="InterPro" id="IPR032394">
    <property type="entry name" value="Anoct_dimer"/>
</dbReference>
<keyword evidence="7" id="KW-0325">Glycoprotein</keyword>
<name>A0A8K0GK19_IGNLU</name>
<reference evidence="11" key="1">
    <citation type="submission" date="2019-08" db="EMBL/GenBank/DDBJ databases">
        <title>The genome of the North American firefly Photinus pyralis.</title>
        <authorList>
            <consortium name="Photinus pyralis genome working group"/>
            <person name="Fallon T.R."/>
            <person name="Sander Lower S.E."/>
            <person name="Weng J.-K."/>
        </authorList>
    </citation>
    <scope>NUCLEOTIDE SEQUENCE</scope>
    <source>
        <strain evidence="11">TRF0915ILg1</strain>
        <tissue evidence="11">Whole body</tissue>
    </source>
</reference>
<comment type="similarity">
    <text evidence="2 8">Belongs to the anoctamin family.</text>
</comment>
<evidence type="ECO:0000259" key="9">
    <source>
        <dbReference type="Pfam" id="PF04547"/>
    </source>
</evidence>
<keyword evidence="12" id="KW-1185">Reference proteome</keyword>
<feature type="transmembrane region" description="Helical" evidence="8">
    <location>
        <begin position="487"/>
        <end position="508"/>
    </location>
</feature>
<sequence>MNKFLKTYFFRESEDPNVTTSSSIQLDGRKHPQSEKLHRNYFNDKQRKIDFILVCSSNALDSVEHRTNIMKYIAYLQNNGLQFETEAGMFFNNDFFIKVHGPNEVLLRYAKAFNVPLEFQSQRIYIEQKNYWTFLHTRIMRPDPDDPIFNRAKETLSGERPTKITEIERIMIVHMLLSRAVFGDKCNEHGIEKLKQRGTFIAAYPLHSGQWEWTVRGPLNDRQLLARYWARLKKWYRLQPLSVVEKYYGPEVAFYFAFLGFYNKMLIPASIVGFLCFVFGFKAAIRINKHPIEEICKSKKLLCPIMFKGNWEFRPLRSYCSRGKMTYMFDNNATLVFAFFMVFWATTFMVLWKREHTLLMSRWNLTPKEEDLSWRREYEENTKYRRICPITGMSEPYVPLWIRAYNYFITCITCTFLILIVLLAVFLTIMYRLMLSPYITASIVLMIMAAIISVIFIKFFGKWYGRISLWLTIRENPRTQAEFDNSYIYKLFILQFVNNYAAMSYMAFVKGKLYTYPGDMEESSFFSVIIKGDLCHPAGCIMGLSIQLAFIMFLKSLSGNILTLFKPQWKKLRRIYVTKEEAIPPTSAQWELDYDLQEMGYYFLVDEYMEMIMQYGFVTFFVAAFPLAPLFAFVNNVLQIRTNACKFVKYYRRPVPVRINGLQGWIGILQAMTFISMATNAFVIAFTSDYVKRLIYMNAHDVSLRGFIDSTLSEFDVDEFKSDSHREMAALNRTCYYRGDRYPPEHHNRYERTANYWYELSIRFLVAVIFEHIMLIISGVLSYAISDMSYSIKKQIKYHHNIVKRDRLRAADDFVNDKQSQLKNLFPPMD</sequence>
<comment type="caution">
    <text evidence="8">Lacks conserved residue(s) required for the propagation of feature annotation.</text>
</comment>
<evidence type="ECO:0000256" key="3">
    <source>
        <dbReference type="ARBA" id="ARBA00022475"/>
    </source>
</evidence>
<feature type="transmembrane region" description="Helical" evidence="8">
    <location>
        <begin position="762"/>
        <end position="785"/>
    </location>
</feature>
<dbReference type="EMBL" id="VTPC01001347">
    <property type="protein sequence ID" value="KAF2902281.1"/>
    <property type="molecule type" value="Genomic_DNA"/>
</dbReference>
<keyword evidence="4 8" id="KW-0812">Transmembrane</keyword>
<evidence type="ECO:0000256" key="2">
    <source>
        <dbReference type="ARBA" id="ARBA00009671"/>
    </source>
</evidence>
<dbReference type="PANTHER" id="PTHR12308:SF84">
    <property type="entry name" value="ANOCTAMIN"/>
    <property type="match status" value="1"/>
</dbReference>
<accession>A0A8K0GK19</accession>
<dbReference type="AlphaFoldDB" id="A0A8K0GK19"/>
<keyword evidence="6 8" id="KW-0472">Membrane</keyword>
<feature type="transmembrane region" description="Helical" evidence="8">
    <location>
        <begin position="534"/>
        <end position="554"/>
    </location>
</feature>
<feature type="transmembrane region" description="Helical" evidence="8">
    <location>
        <begin position="332"/>
        <end position="352"/>
    </location>
</feature>
<dbReference type="Pfam" id="PF04547">
    <property type="entry name" value="Anoctamin"/>
    <property type="match status" value="1"/>
</dbReference>
<evidence type="ECO:0000313" key="12">
    <source>
        <dbReference type="Proteomes" id="UP000801492"/>
    </source>
</evidence>
<feature type="domain" description="Anoctamin dimerisation" evidence="10">
    <location>
        <begin position="41"/>
        <end position="241"/>
    </location>
</feature>
<dbReference type="GO" id="GO:0046983">
    <property type="term" value="F:protein dimerization activity"/>
    <property type="evidence" value="ECO:0007669"/>
    <property type="project" value="InterPro"/>
</dbReference>
<evidence type="ECO:0000256" key="5">
    <source>
        <dbReference type="ARBA" id="ARBA00022989"/>
    </source>
</evidence>
<feature type="transmembrane region" description="Helical" evidence="8">
    <location>
        <begin position="407"/>
        <end position="431"/>
    </location>
</feature>
<evidence type="ECO:0000256" key="8">
    <source>
        <dbReference type="RuleBase" id="RU280814"/>
    </source>
</evidence>
<evidence type="ECO:0000256" key="7">
    <source>
        <dbReference type="ARBA" id="ARBA00023180"/>
    </source>
</evidence>
<dbReference type="InterPro" id="IPR007632">
    <property type="entry name" value="Anoctamin"/>
</dbReference>